<accession>A0A5N6QND8</accession>
<keyword evidence="3" id="KW-1185">Reference proteome</keyword>
<dbReference type="OrthoDB" id="625231at2759"/>
<name>A0A5N6QND8_9ROSI</name>
<gene>
    <name evidence="2" type="ORF">FH972_005159</name>
</gene>
<dbReference type="InterPro" id="IPR003676">
    <property type="entry name" value="SAUR_fam"/>
</dbReference>
<organism evidence="2 3">
    <name type="scientific">Carpinus fangiana</name>
    <dbReference type="NCBI Taxonomy" id="176857"/>
    <lineage>
        <taxon>Eukaryota</taxon>
        <taxon>Viridiplantae</taxon>
        <taxon>Streptophyta</taxon>
        <taxon>Embryophyta</taxon>
        <taxon>Tracheophyta</taxon>
        <taxon>Spermatophyta</taxon>
        <taxon>Magnoliopsida</taxon>
        <taxon>eudicotyledons</taxon>
        <taxon>Gunneridae</taxon>
        <taxon>Pentapetalae</taxon>
        <taxon>rosids</taxon>
        <taxon>fabids</taxon>
        <taxon>Fagales</taxon>
        <taxon>Betulaceae</taxon>
        <taxon>Carpinus</taxon>
    </lineage>
</organism>
<protein>
    <submittedName>
        <fullName evidence="2">Uncharacterized protein</fullName>
    </submittedName>
</protein>
<evidence type="ECO:0000313" key="2">
    <source>
        <dbReference type="EMBL" id="KAE8008667.1"/>
    </source>
</evidence>
<dbReference type="AlphaFoldDB" id="A0A5N6QND8"/>
<evidence type="ECO:0000313" key="3">
    <source>
        <dbReference type="Proteomes" id="UP000327013"/>
    </source>
</evidence>
<proteinExistence type="inferred from homology"/>
<dbReference type="Pfam" id="PF02519">
    <property type="entry name" value="Auxin_inducible"/>
    <property type="match status" value="1"/>
</dbReference>
<comment type="similarity">
    <text evidence="1">Belongs to the ARG7 family.</text>
</comment>
<dbReference type="Proteomes" id="UP000327013">
    <property type="component" value="Chromosome 2"/>
</dbReference>
<dbReference type="EMBL" id="CM017322">
    <property type="protein sequence ID" value="KAE8008667.1"/>
    <property type="molecule type" value="Genomic_DNA"/>
</dbReference>
<sequence>MGVRLPVVALAKQIVRRSALTASRAVSTSSDVPRGFFAVYVGEKQMQRFVVPVSYLNQPSFQDLLRKAEEEFGFNHPTGGLTIPCRVDTFIDLNKAPSLPSQNIICCEEVPTCPSSKIWCAIPYFAGDGQMQSFHVEALPNACMDYGNFGLQKLAAWST</sequence>
<dbReference type="GO" id="GO:0009733">
    <property type="term" value="P:response to auxin"/>
    <property type="evidence" value="ECO:0007669"/>
    <property type="project" value="InterPro"/>
</dbReference>
<dbReference type="PANTHER" id="PTHR31929">
    <property type="entry name" value="SAUR-LIKE AUXIN-RESPONSIVE PROTEIN FAMILY-RELATED"/>
    <property type="match status" value="1"/>
</dbReference>
<reference evidence="2 3" key="1">
    <citation type="submission" date="2019-06" db="EMBL/GenBank/DDBJ databases">
        <title>A chromosomal-level reference genome of Carpinus fangiana (Coryloideae, Betulaceae).</title>
        <authorList>
            <person name="Yang X."/>
            <person name="Wang Z."/>
            <person name="Zhang L."/>
            <person name="Hao G."/>
            <person name="Liu J."/>
            <person name="Yang Y."/>
        </authorList>
    </citation>
    <scope>NUCLEOTIDE SEQUENCE [LARGE SCALE GENOMIC DNA]</scope>
    <source>
        <strain evidence="2">Cfa_2016G</strain>
        <tissue evidence="2">Leaf</tissue>
    </source>
</reference>
<evidence type="ECO:0000256" key="1">
    <source>
        <dbReference type="ARBA" id="ARBA00006974"/>
    </source>
</evidence>